<sequence length="495" mass="52673">MSSEPIVTTKHGDVRGRVSDAGVYTFKGIPYAAAPVGPNRFRPPQPPEPWPAPRDAAEYGPIAPQASVDGDGPLADLAPRSVVHGDDYLNLNVWTPGLDERLPVLVFIHGGSFTSGSGSIPGYDGTRFARDGVVLVTVNYRLGADGFLWFGDGIPNLGLLDQIAALTWVRDNISGFGGDPGNVTVFGESAGAMSVCSLLAMPAAEGLFHRVIAESGAGHSTISPATARLIGTRLAAVLGVEPTRAAIADVPMPQLIAAQTQLAQEITAKPKTKLWGEVARNLMPFEPIVDGDLLPAPPIERIAAGAGAQVDVLIGTNREEARLFLVPTGAAAKITGPVVHAAAARYGLPAFRGAGRYRANRPGATPGDLLSAIATDWYYWIPALRLAEAHPGTHVYEFAWRSPAFDHALGACHALELPFVFDNLDDPAFKPFVGENPPQQVADAMHKAWIDFATNGDPGWPAYTPQHRIAMRFDTESASTVDDRADERALWNGRR</sequence>
<dbReference type="Gene3D" id="3.40.50.1820">
    <property type="entry name" value="alpha/beta hydrolase"/>
    <property type="match status" value="1"/>
</dbReference>
<protein>
    <recommendedName>
        <fullName evidence="3">Carboxylic ester hydrolase</fullName>
        <ecNumber evidence="3">3.1.1.-</ecNumber>
    </recommendedName>
</protein>
<keyword evidence="7" id="KW-1185">Reference proteome</keyword>
<evidence type="ECO:0000259" key="5">
    <source>
        <dbReference type="Pfam" id="PF00135"/>
    </source>
</evidence>
<name>A0ABP6VWA8_9PSEU</name>
<dbReference type="RefSeq" id="WP_344859301.1">
    <property type="nucleotide sequence ID" value="NZ_BAAAZN010000005.1"/>
</dbReference>
<feature type="region of interest" description="Disordered" evidence="4">
    <location>
        <begin position="31"/>
        <end position="72"/>
    </location>
</feature>
<dbReference type="PROSITE" id="PS00122">
    <property type="entry name" value="CARBOXYLESTERASE_B_1"/>
    <property type="match status" value="1"/>
</dbReference>
<evidence type="ECO:0000256" key="4">
    <source>
        <dbReference type="SAM" id="MobiDB-lite"/>
    </source>
</evidence>
<dbReference type="Pfam" id="PF00135">
    <property type="entry name" value="COesterase"/>
    <property type="match status" value="1"/>
</dbReference>
<evidence type="ECO:0000313" key="6">
    <source>
        <dbReference type="EMBL" id="GAA3541811.1"/>
    </source>
</evidence>
<dbReference type="PANTHER" id="PTHR11559">
    <property type="entry name" value="CARBOXYLESTERASE"/>
    <property type="match status" value="1"/>
</dbReference>
<dbReference type="InterPro" id="IPR019826">
    <property type="entry name" value="Carboxylesterase_B_AS"/>
</dbReference>
<comment type="similarity">
    <text evidence="1 3">Belongs to the type-B carboxylesterase/lipase family.</text>
</comment>
<feature type="compositionally biased region" description="Pro residues" evidence="4">
    <location>
        <begin position="41"/>
        <end position="52"/>
    </location>
</feature>
<evidence type="ECO:0000256" key="1">
    <source>
        <dbReference type="ARBA" id="ARBA00005964"/>
    </source>
</evidence>
<comment type="caution">
    <text evidence="6">The sequence shown here is derived from an EMBL/GenBank/DDBJ whole genome shotgun (WGS) entry which is preliminary data.</text>
</comment>
<organism evidence="6 7">
    <name type="scientific">Amycolatopsis ultiminotia</name>
    <dbReference type="NCBI Taxonomy" id="543629"/>
    <lineage>
        <taxon>Bacteria</taxon>
        <taxon>Bacillati</taxon>
        <taxon>Actinomycetota</taxon>
        <taxon>Actinomycetes</taxon>
        <taxon>Pseudonocardiales</taxon>
        <taxon>Pseudonocardiaceae</taxon>
        <taxon>Amycolatopsis</taxon>
    </lineage>
</organism>
<accession>A0ABP6VWA8</accession>
<evidence type="ECO:0000256" key="2">
    <source>
        <dbReference type="ARBA" id="ARBA00022801"/>
    </source>
</evidence>
<dbReference type="EC" id="3.1.1.-" evidence="3"/>
<keyword evidence="2 3" id="KW-0378">Hydrolase</keyword>
<dbReference type="EMBL" id="BAAAZN010000005">
    <property type="protein sequence ID" value="GAA3541811.1"/>
    <property type="molecule type" value="Genomic_DNA"/>
</dbReference>
<dbReference type="Proteomes" id="UP001500689">
    <property type="component" value="Unassembled WGS sequence"/>
</dbReference>
<dbReference type="InterPro" id="IPR029058">
    <property type="entry name" value="AB_hydrolase_fold"/>
</dbReference>
<feature type="domain" description="Carboxylesterase type B" evidence="5">
    <location>
        <begin position="4"/>
        <end position="478"/>
    </location>
</feature>
<dbReference type="SUPFAM" id="SSF53474">
    <property type="entry name" value="alpha/beta-Hydrolases"/>
    <property type="match status" value="1"/>
</dbReference>
<dbReference type="InterPro" id="IPR002018">
    <property type="entry name" value="CarbesteraseB"/>
</dbReference>
<evidence type="ECO:0000256" key="3">
    <source>
        <dbReference type="RuleBase" id="RU361235"/>
    </source>
</evidence>
<proteinExistence type="inferred from homology"/>
<reference evidence="7" key="1">
    <citation type="journal article" date="2019" name="Int. J. Syst. Evol. Microbiol.">
        <title>The Global Catalogue of Microorganisms (GCM) 10K type strain sequencing project: providing services to taxonomists for standard genome sequencing and annotation.</title>
        <authorList>
            <consortium name="The Broad Institute Genomics Platform"/>
            <consortium name="The Broad Institute Genome Sequencing Center for Infectious Disease"/>
            <person name="Wu L."/>
            <person name="Ma J."/>
        </authorList>
    </citation>
    <scope>NUCLEOTIDE SEQUENCE [LARGE SCALE GENOMIC DNA]</scope>
    <source>
        <strain evidence="7">JCM 16898</strain>
    </source>
</reference>
<dbReference type="InterPro" id="IPR050309">
    <property type="entry name" value="Type-B_Carboxylest/Lipase"/>
</dbReference>
<evidence type="ECO:0000313" key="7">
    <source>
        <dbReference type="Proteomes" id="UP001500689"/>
    </source>
</evidence>
<gene>
    <name evidence="6" type="ORF">GCM10022222_26860</name>
</gene>